<evidence type="ECO:0000256" key="7">
    <source>
        <dbReference type="ARBA" id="ARBA00049120"/>
    </source>
</evidence>
<dbReference type="Proteomes" id="UP000607197">
    <property type="component" value="Unassembled WGS sequence"/>
</dbReference>
<dbReference type="EC" id="2.1.1.113" evidence="8"/>
<evidence type="ECO:0000256" key="3">
    <source>
        <dbReference type="ARBA" id="ARBA00022679"/>
    </source>
</evidence>
<dbReference type="OrthoDB" id="38200at2157"/>
<dbReference type="InterPro" id="IPR029063">
    <property type="entry name" value="SAM-dependent_MTases_sf"/>
</dbReference>
<keyword evidence="6" id="KW-0238">DNA-binding</keyword>
<dbReference type="SUPFAM" id="SSF53335">
    <property type="entry name" value="S-adenosyl-L-methionine-dependent methyltransferases"/>
    <property type="match status" value="2"/>
</dbReference>
<reference evidence="10" key="2">
    <citation type="submission" date="2020-09" db="EMBL/GenBank/DDBJ databases">
        <authorList>
            <person name="Sun Q."/>
            <person name="Ohkuma M."/>
        </authorList>
    </citation>
    <scope>NUCLEOTIDE SEQUENCE</scope>
    <source>
        <strain evidence="10">JCM 19596</strain>
    </source>
</reference>
<keyword evidence="3" id="KW-0808">Transferase</keyword>
<dbReference type="GO" id="GO:0008170">
    <property type="term" value="F:N-methyltransferase activity"/>
    <property type="evidence" value="ECO:0007669"/>
    <property type="project" value="InterPro"/>
</dbReference>
<name>A0A830FQN4_9EURY</name>
<comment type="similarity">
    <text evidence="1">Belongs to the N(4)/N(6)-methyltransferase family. N(4) subfamily.</text>
</comment>
<dbReference type="PROSITE" id="PS00093">
    <property type="entry name" value="N4_MTASE"/>
    <property type="match status" value="1"/>
</dbReference>
<keyword evidence="4 8" id="KW-0949">S-adenosyl-L-methionine</keyword>
<keyword evidence="5 8" id="KW-0680">Restriction system</keyword>
<dbReference type="InterPro" id="IPR002941">
    <property type="entry name" value="DNA_methylase_N4/N6"/>
</dbReference>
<dbReference type="InterPro" id="IPR017985">
    <property type="entry name" value="MeTrfase_CN4_CS"/>
</dbReference>
<gene>
    <name evidence="10" type="ORF">GCM10009039_31830</name>
</gene>
<dbReference type="InterPro" id="IPR001091">
    <property type="entry name" value="RM_Methyltransferase"/>
</dbReference>
<evidence type="ECO:0000256" key="4">
    <source>
        <dbReference type="ARBA" id="ARBA00022691"/>
    </source>
</evidence>
<dbReference type="GO" id="GO:0032259">
    <property type="term" value="P:methylation"/>
    <property type="evidence" value="ECO:0007669"/>
    <property type="project" value="UniProtKB-KW"/>
</dbReference>
<feature type="domain" description="DNA methylase N-4/N-6" evidence="9">
    <location>
        <begin position="126"/>
        <end position="296"/>
    </location>
</feature>
<reference evidence="10" key="1">
    <citation type="journal article" date="2014" name="Int. J. Syst. Evol. Microbiol.">
        <title>Complete genome sequence of Corynebacterium casei LMG S-19264T (=DSM 44701T), isolated from a smear-ripened cheese.</title>
        <authorList>
            <consortium name="US DOE Joint Genome Institute (JGI-PGF)"/>
            <person name="Walter F."/>
            <person name="Albersmeier A."/>
            <person name="Kalinowski J."/>
            <person name="Ruckert C."/>
        </authorList>
    </citation>
    <scope>NUCLEOTIDE SEQUENCE</scope>
    <source>
        <strain evidence="10">JCM 19596</strain>
    </source>
</reference>
<protein>
    <recommendedName>
        <fullName evidence="8">Type II methyltransferase</fullName>
        <ecNumber evidence="8">2.1.1.113</ecNumber>
    </recommendedName>
    <alternativeName>
        <fullName evidence="8">N-4 cytosine-specific methyltransferase</fullName>
    </alternativeName>
</protein>
<proteinExistence type="inferred from homology"/>
<dbReference type="RefSeq" id="WP_188980679.1">
    <property type="nucleotide sequence ID" value="NZ_BMPG01000006.1"/>
</dbReference>
<feature type="domain" description="DNA methylase N-4/N-6" evidence="9">
    <location>
        <begin position="411"/>
        <end position="441"/>
    </location>
</feature>
<dbReference type="Pfam" id="PF01555">
    <property type="entry name" value="N6_N4_Mtase"/>
    <property type="match status" value="2"/>
</dbReference>
<comment type="caution">
    <text evidence="10">The sequence shown here is derived from an EMBL/GenBank/DDBJ whole genome shotgun (WGS) entry which is preliminary data.</text>
</comment>
<dbReference type="AlphaFoldDB" id="A0A830FQN4"/>
<dbReference type="GO" id="GO:0015667">
    <property type="term" value="F:site-specific DNA-methyltransferase (cytosine-N4-specific) activity"/>
    <property type="evidence" value="ECO:0007669"/>
    <property type="project" value="UniProtKB-EC"/>
</dbReference>
<evidence type="ECO:0000313" key="10">
    <source>
        <dbReference type="EMBL" id="GGL71395.1"/>
    </source>
</evidence>
<comment type="catalytic activity">
    <reaction evidence="7 8">
        <text>a 2'-deoxycytidine in DNA + S-adenosyl-L-methionine = an N(4)-methyl-2'-deoxycytidine in DNA + S-adenosyl-L-homocysteine + H(+)</text>
        <dbReference type="Rhea" id="RHEA:16857"/>
        <dbReference type="Rhea" id="RHEA-COMP:11369"/>
        <dbReference type="Rhea" id="RHEA-COMP:13674"/>
        <dbReference type="ChEBI" id="CHEBI:15378"/>
        <dbReference type="ChEBI" id="CHEBI:57856"/>
        <dbReference type="ChEBI" id="CHEBI:59789"/>
        <dbReference type="ChEBI" id="CHEBI:85452"/>
        <dbReference type="ChEBI" id="CHEBI:137933"/>
        <dbReference type="EC" id="2.1.1.113"/>
    </reaction>
</comment>
<sequence>MDENLSEVDEEVRGVIEIIAQHISHQNNSTSLTDFVDEVGEASSVDDLYDYLLDNPKAAVNLVGDLEEYFDHPAPDLEKLKEGQGEFPADTEPWWNVVEADAAKIHPKDGGSENQENAIDLGKNSVDLIVTSPPYWQKRDYGTEDQLGQEPDPDTYIENLIDALEHWKVFLRPTGSVFLNIGDTYHNKSLQGIPGRFARAAQEAGWTIRNEIQWAKDNGIPSSAQDRLVPRHEPIFHLVQDKDNYFYDLHGYSELYGNGSNPGDVWRISHDRNTGDHLAPFPRDLVRRAITLACPPSICSECNEPRRRDTKRGLTELNTDRPQAERALEIYHNHDELTEDHIRAIQAVGISDVGKAEEFQVGAGANDEDVQRRAKKAKEILGGYFREFTFPEWTTVGWTSCECEDPGWTRGTVFDPFAGSGTTIQVANSLGYNGFGTDLDTSNFQQDQALSTYK</sequence>
<evidence type="ECO:0000256" key="5">
    <source>
        <dbReference type="ARBA" id="ARBA00022747"/>
    </source>
</evidence>
<evidence type="ECO:0000256" key="6">
    <source>
        <dbReference type="ARBA" id="ARBA00023125"/>
    </source>
</evidence>
<organism evidence="10 11">
    <name type="scientific">Halocalculus aciditolerans</name>
    <dbReference type="NCBI Taxonomy" id="1383812"/>
    <lineage>
        <taxon>Archaea</taxon>
        <taxon>Methanobacteriati</taxon>
        <taxon>Methanobacteriota</taxon>
        <taxon>Stenosarchaea group</taxon>
        <taxon>Halobacteria</taxon>
        <taxon>Halobacteriales</taxon>
        <taxon>Halobacteriaceae</taxon>
        <taxon>Halocalculus</taxon>
    </lineage>
</organism>
<evidence type="ECO:0000259" key="9">
    <source>
        <dbReference type="Pfam" id="PF01555"/>
    </source>
</evidence>
<evidence type="ECO:0000256" key="1">
    <source>
        <dbReference type="ARBA" id="ARBA00010203"/>
    </source>
</evidence>
<dbReference type="GO" id="GO:0003677">
    <property type="term" value="F:DNA binding"/>
    <property type="evidence" value="ECO:0007669"/>
    <property type="project" value="UniProtKB-KW"/>
</dbReference>
<evidence type="ECO:0000313" key="11">
    <source>
        <dbReference type="Proteomes" id="UP000607197"/>
    </source>
</evidence>
<dbReference type="PRINTS" id="PR00508">
    <property type="entry name" value="S21N4MTFRASE"/>
</dbReference>
<dbReference type="Gene3D" id="3.40.50.150">
    <property type="entry name" value="Vaccinia Virus protein VP39"/>
    <property type="match status" value="2"/>
</dbReference>
<evidence type="ECO:0000256" key="8">
    <source>
        <dbReference type="RuleBase" id="RU362026"/>
    </source>
</evidence>
<keyword evidence="11" id="KW-1185">Reference proteome</keyword>
<dbReference type="EMBL" id="BMPG01000006">
    <property type="protein sequence ID" value="GGL71395.1"/>
    <property type="molecule type" value="Genomic_DNA"/>
</dbReference>
<keyword evidence="2 8" id="KW-0489">Methyltransferase</keyword>
<accession>A0A830FQN4</accession>
<dbReference type="GO" id="GO:0009307">
    <property type="term" value="P:DNA restriction-modification system"/>
    <property type="evidence" value="ECO:0007669"/>
    <property type="project" value="UniProtKB-KW"/>
</dbReference>
<evidence type="ECO:0000256" key="2">
    <source>
        <dbReference type="ARBA" id="ARBA00022603"/>
    </source>
</evidence>